<feature type="transmembrane region" description="Helical" evidence="1">
    <location>
        <begin position="144"/>
        <end position="165"/>
    </location>
</feature>
<feature type="transmembrane region" description="Helical" evidence="1">
    <location>
        <begin position="65"/>
        <end position="82"/>
    </location>
</feature>
<feature type="transmembrane region" description="Helical" evidence="1">
    <location>
        <begin position="177"/>
        <end position="198"/>
    </location>
</feature>
<feature type="transmembrane region" description="Helical" evidence="1">
    <location>
        <begin position="304"/>
        <end position="323"/>
    </location>
</feature>
<keyword evidence="1" id="KW-0812">Transmembrane</keyword>
<dbReference type="InterPro" id="IPR002656">
    <property type="entry name" value="Acyl_transf_3_dom"/>
</dbReference>
<dbReference type="EMBL" id="WNLP01000005">
    <property type="protein sequence ID" value="MUH59908.1"/>
    <property type="molecule type" value="Genomic_DNA"/>
</dbReference>
<keyword evidence="1" id="KW-1133">Transmembrane helix</keyword>
<dbReference type="RefSeq" id="WP_155588814.1">
    <property type="nucleotide sequence ID" value="NZ_WNLP01000005.1"/>
</dbReference>
<feature type="transmembrane region" description="Helical" evidence="1">
    <location>
        <begin position="204"/>
        <end position="224"/>
    </location>
</feature>
<keyword evidence="1" id="KW-0472">Membrane</keyword>
<dbReference type="Proteomes" id="UP000487882">
    <property type="component" value="Unassembled WGS sequence"/>
</dbReference>
<comment type="caution">
    <text evidence="3">The sequence shown here is derived from an EMBL/GenBank/DDBJ whole genome shotgun (WGS) entry which is preliminary data.</text>
</comment>
<feature type="domain" description="Acyltransferase 3" evidence="2">
    <location>
        <begin position="27"/>
        <end position="348"/>
    </location>
</feature>
<evidence type="ECO:0000313" key="3">
    <source>
        <dbReference type="EMBL" id="MUH59908.1"/>
    </source>
</evidence>
<dbReference type="AlphaFoldDB" id="A0A7K1J5G8"/>
<dbReference type="GO" id="GO:0016747">
    <property type="term" value="F:acyltransferase activity, transferring groups other than amino-acyl groups"/>
    <property type="evidence" value="ECO:0007669"/>
    <property type="project" value="InterPro"/>
</dbReference>
<gene>
    <name evidence="3" type="ORF">GSD1FS_1251</name>
</gene>
<evidence type="ECO:0000313" key="4">
    <source>
        <dbReference type="Proteomes" id="UP000487882"/>
    </source>
</evidence>
<organism evidence="3 4">
    <name type="scientific">Bifidobacterium canis</name>
    <dbReference type="NCBI Taxonomy" id="2610880"/>
    <lineage>
        <taxon>Bacteria</taxon>
        <taxon>Bacillati</taxon>
        <taxon>Actinomycetota</taxon>
        <taxon>Actinomycetes</taxon>
        <taxon>Bifidobacteriales</taxon>
        <taxon>Bifidobacteriaceae</taxon>
        <taxon>Bifidobacterium</taxon>
    </lineage>
</organism>
<proteinExistence type="predicted"/>
<feature type="transmembrane region" description="Helical" evidence="1">
    <location>
        <begin position="335"/>
        <end position="360"/>
    </location>
</feature>
<name>A0A7K1J5G8_9BIFI</name>
<dbReference type="Pfam" id="PF01757">
    <property type="entry name" value="Acyl_transf_3"/>
    <property type="match status" value="1"/>
</dbReference>
<keyword evidence="4" id="KW-1185">Reference proteome</keyword>
<feature type="transmembrane region" description="Helical" evidence="1">
    <location>
        <begin position="263"/>
        <end position="283"/>
    </location>
</feature>
<accession>A0A7K1J5G8</accession>
<protein>
    <submittedName>
        <fullName evidence="3">IS3 family transposase</fullName>
    </submittedName>
</protein>
<dbReference type="PANTHER" id="PTHR37312">
    <property type="entry name" value="MEMBRANE-BOUND ACYLTRANSFERASE YKRP-RELATED"/>
    <property type="match status" value="1"/>
</dbReference>
<sequence>MSTALTTDATAHKPSTELTSNRSTTRIHWIDIAKGIGIILVSFGHIRNGDGQSVWLPALDTPINFIYLFHMPLFFFLGGLTFSSRRSFPDFLKRKAQTLLIPYYVFSLYFLAKPLVTLIAPGIASGLQANHDYTSNIWMQFYDVLINGSGLWFLWAYFIGELIAYPLDRKFTTQYQYVGSGLALIAVSLTLSTLFPNVILPFRIFSGSGMNGLEVAGFILLGIACKKALRSPIHRAATFGFFVVFTAVFVTVAVIGLSMESTAGRAVLDALAMFAGVAAAVFLSKAITHNSVLEYIGRHSLSFYVVNALTLNVGKMVFFRVLHIDGAHASIFMQWVWGILLTIFCLALLAAEDILIRAFIPWSLGMKRKKSLRTETDTI</sequence>
<feature type="transmembrane region" description="Helical" evidence="1">
    <location>
        <begin position="236"/>
        <end position="257"/>
    </location>
</feature>
<dbReference type="InterPro" id="IPR052734">
    <property type="entry name" value="Nod_factor_acetyltransferase"/>
</dbReference>
<evidence type="ECO:0000256" key="1">
    <source>
        <dbReference type="SAM" id="Phobius"/>
    </source>
</evidence>
<reference evidence="3 4" key="1">
    <citation type="submission" date="2019-09" db="EMBL/GenBank/DDBJ databases">
        <title>Bifidobacterium canis sp. nov., isolated from the digestive tract of German Shepherd dog puppy.</title>
        <authorList>
            <person name="Bunesova V."/>
        </authorList>
    </citation>
    <scope>NUCLEOTIDE SEQUENCE [LARGE SCALE GENOMIC DNA]</scope>
    <source>
        <strain evidence="3 4">GSD1FS</strain>
    </source>
</reference>
<evidence type="ECO:0000259" key="2">
    <source>
        <dbReference type="Pfam" id="PF01757"/>
    </source>
</evidence>
<dbReference type="PANTHER" id="PTHR37312:SF1">
    <property type="entry name" value="MEMBRANE-BOUND ACYLTRANSFERASE YKRP-RELATED"/>
    <property type="match status" value="1"/>
</dbReference>
<feature type="transmembrane region" description="Helical" evidence="1">
    <location>
        <begin position="103"/>
        <end position="124"/>
    </location>
</feature>